<sequence length="440" mass="46990">MVLRAQSRRHRNHALRRERRGRATVDSLIQGGRFGSGASAMADVLVRAERFWDGVADRPSGPVEVAVRAGRIVSVRASRTSAIGAEVIDLGERMLLPGFIDCHVHVVDAALATASSARQALDALSALRALLRNGFTTVRDLGCLGSTTTVELRDAIDSGAVAGPRMVVAPNIISASGGHGDRTDGRAGSRTQEIGAIADGPDAITRRVREDARVGADWIKFAVDGGFFSPHDSPSHTTYSQAEIDVLVRTATDLGKPCAVHAFTDEGISRAARAGVRSVEHAGMASLETLDLLAERGIWLVPTQIVPATFLDSLDDDEFWATRPPLHRAQLGHYADRLRECARHPAASGVRIAYGTDASVIPYQDNWKEFPTMVDNGIAPVRALRAATSEAAALLDRPELGRIAEGAVADLIGLFGDPFDDIKATGRVGFVMKDGIIQHP</sequence>
<name>A0A1G6S6Q1_9PSEU</name>
<dbReference type="SUPFAM" id="SSF51338">
    <property type="entry name" value="Composite domain of metallo-dependent hydrolases"/>
    <property type="match status" value="1"/>
</dbReference>
<dbReference type="InterPro" id="IPR051781">
    <property type="entry name" value="Metallo-dep_Hydrolase"/>
</dbReference>
<dbReference type="Gene3D" id="3.20.20.140">
    <property type="entry name" value="Metal-dependent hydrolases"/>
    <property type="match status" value="1"/>
</dbReference>
<dbReference type="EMBL" id="FMZZ01000007">
    <property type="protein sequence ID" value="SDD12612.1"/>
    <property type="molecule type" value="Genomic_DNA"/>
</dbReference>
<dbReference type="Proteomes" id="UP000199501">
    <property type="component" value="Unassembled WGS sequence"/>
</dbReference>
<dbReference type="InterPro" id="IPR032466">
    <property type="entry name" value="Metal_Hydrolase"/>
</dbReference>
<dbReference type="AlphaFoldDB" id="A0A1G6S6Q1"/>
<evidence type="ECO:0000313" key="2">
    <source>
        <dbReference type="EMBL" id="SDD12612.1"/>
    </source>
</evidence>
<dbReference type="Pfam" id="PF01979">
    <property type="entry name" value="Amidohydro_1"/>
    <property type="match status" value="1"/>
</dbReference>
<dbReference type="InterPro" id="IPR011059">
    <property type="entry name" value="Metal-dep_hydrolase_composite"/>
</dbReference>
<dbReference type="InterPro" id="IPR057744">
    <property type="entry name" value="OTAase-like"/>
</dbReference>
<proteinExistence type="predicted"/>
<dbReference type="GO" id="GO:0016810">
    <property type="term" value="F:hydrolase activity, acting on carbon-nitrogen (but not peptide) bonds"/>
    <property type="evidence" value="ECO:0007669"/>
    <property type="project" value="InterPro"/>
</dbReference>
<reference evidence="3" key="1">
    <citation type="submission" date="2016-10" db="EMBL/GenBank/DDBJ databases">
        <authorList>
            <person name="Varghese N."/>
            <person name="Submissions S."/>
        </authorList>
    </citation>
    <scope>NUCLEOTIDE SEQUENCE [LARGE SCALE GENOMIC DNA]</scope>
    <source>
        <strain evidence="3">IBRC-M 10403</strain>
    </source>
</reference>
<dbReference type="Gene3D" id="2.30.40.10">
    <property type="entry name" value="Urease, subunit C, domain 1"/>
    <property type="match status" value="1"/>
</dbReference>
<protein>
    <submittedName>
        <fullName evidence="2">Tryptophan 2-monooxygenase</fullName>
    </submittedName>
</protein>
<dbReference type="STRING" id="1271860.SAMN05216174_107262"/>
<dbReference type="PANTHER" id="PTHR43135:SF3">
    <property type="entry name" value="ALPHA-D-RIBOSE 1-METHYLPHOSPHONATE 5-TRIPHOSPHATE DIPHOSPHATASE"/>
    <property type="match status" value="1"/>
</dbReference>
<feature type="domain" description="Amidohydrolase-related" evidence="1">
    <location>
        <begin position="94"/>
        <end position="435"/>
    </location>
</feature>
<accession>A0A1G6S6Q1</accession>
<evidence type="ECO:0000313" key="3">
    <source>
        <dbReference type="Proteomes" id="UP000199501"/>
    </source>
</evidence>
<keyword evidence="3" id="KW-1185">Reference proteome</keyword>
<keyword evidence="2" id="KW-0560">Oxidoreductase</keyword>
<keyword evidence="2" id="KW-0503">Monooxygenase</keyword>
<dbReference type="SUPFAM" id="SSF51556">
    <property type="entry name" value="Metallo-dependent hydrolases"/>
    <property type="match status" value="1"/>
</dbReference>
<evidence type="ECO:0000259" key="1">
    <source>
        <dbReference type="Pfam" id="PF01979"/>
    </source>
</evidence>
<dbReference type="PANTHER" id="PTHR43135">
    <property type="entry name" value="ALPHA-D-RIBOSE 1-METHYLPHOSPHONATE 5-TRIPHOSPHATE DIPHOSPHATASE"/>
    <property type="match status" value="1"/>
</dbReference>
<dbReference type="GO" id="GO:0004497">
    <property type="term" value="F:monooxygenase activity"/>
    <property type="evidence" value="ECO:0007669"/>
    <property type="project" value="UniProtKB-KW"/>
</dbReference>
<dbReference type="InterPro" id="IPR006680">
    <property type="entry name" value="Amidohydro-rel"/>
</dbReference>
<dbReference type="CDD" id="cd01299">
    <property type="entry name" value="Met_dep_hydrolase_A"/>
    <property type="match status" value="1"/>
</dbReference>
<organism evidence="2 3">
    <name type="scientific">Actinokineospora iranica</name>
    <dbReference type="NCBI Taxonomy" id="1271860"/>
    <lineage>
        <taxon>Bacteria</taxon>
        <taxon>Bacillati</taxon>
        <taxon>Actinomycetota</taxon>
        <taxon>Actinomycetes</taxon>
        <taxon>Pseudonocardiales</taxon>
        <taxon>Pseudonocardiaceae</taxon>
        <taxon>Actinokineospora</taxon>
    </lineage>
</organism>
<gene>
    <name evidence="2" type="ORF">SAMN05216174_107262</name>
</gene>